<dbReference type="GO" id="GO:0046354">
    <property type="term" value="P:mannan biosynthetic process"/>
    <property type="evidence" value="ECO:0007669"/>
    <property type="project" value="TreeGrafter"/>
</dbReference>
<keyword evidence="6" id="KW-0735">Signal-anchor</keyword>
<accession>A0A1L9S115</accession>
<dbReference type="PANTHER" id="PTHR31646">
    <property type="entry name" value="ALPHA-1,2-MANNOSYLTRANSFERASE MNN2"/>
    <property type="match status" value="1"/>
</dbReference>
<dbReference type="InterPro" id="IPR022751">
    <property type="entry name" value="Alpha_mannosyltransferase"/>
</dbReference>
<evidence type="ECO:0000256" key="1">
    <source>
        <dbReference type="ARBA" id="ARBA00004323"/>
    </source>
</evidence>
<keyword evidence="5" id="KW-0812">Transmembrane</keyword>
<dbReference type="SUPFAM" id="SSF53448">
    <property type="entry name" value="Nucleotide-diphospho-sugar transferases"/>
    <property type="match status" value="1"/>
</dbReference>
<dbReference type="GO" id="GO:0000139">
    <property type="term" value="C:Golgi membrane"/>
    <property type="evidence" value="ECO:0007669"/>
    <property type="project" value="UniProtKB-SubCell"/>
</dbReference>
<comment type="pathway">
    <text evidence="2">Protein modification; protein glycosylation.</text>
</comment>
<keyword evidence="4" id="KW-0808">Transferase</keyword>
<keyword evidence="11" id="KW-1185">Reference proteome</keyword>
<organism evidence="10 11">
    <name type="scientific">Aspergillus wentii DTO 134E9</name>
    <dbReference type="NCBI Taxonomy" id="1073089"/>
    <lineage>
        <taxon>Eukaryota</taxon>
        <taxon>Fungi</taxon>
        <taxon>Dikarya</taxon>
        <taxon>Ascomycota</taxon>
        <taxon>Pezizomycotina</taxon>
        <taxon>Eurotiomycetes</taxon>
        <taxon>Eurotiomycetidae</taxon>
        <taxon>Eurotiales</taxon>
        <taxon>Aspergillaceae</taxon>
        <taxon>Aspergillus</taxon>
        <taxon>Aspergillus subgen. Cremei</taxon>
    </lineage>
</organism>
<name>A0A1L9S115_ASPWE</name>
<dbReference type="PANTHER" id="PTHR31646:SF1">
    <property type="entry name" value="ALPHA-1,2-MANNOSYLTRANSFERASE MNN2"/>
    <property type="match status" value="1"/>
</dbReference>
<evidence type="ECO:0000256" key="9">
    <source>
        <dbReference type="ARBA" id="ARBA00023136"/>
    </source>
</evidence>
<dbReference type="RefSeq" id="XP_040694528.1">
    <property type="nucleotide sequence ID" value="XM_040830078.1"/>
</dbReference>
<protein>
    <recommendedName>
        <fullName evidence="12">Alpha-1,2-mannosyltransferase</fullName>
    </recommendedName>
</protein>
<dbReference type="Pfam" id="PF11051">
    <property type="entry name" value="Mannosyl_trans3"/>
    <property type="match status" value="2"/>
</dbReference>
<evidence type="ECO:0000256" key="5">
    <source>
        <dbReference type="ARBA" id="ARBA00022692"/>
    </source>
</evidence>
<evidence type="ECO:0000256" key="3">
    <source>
        <dbReference type="ARBA" id="ARBA00009105"/>
    </source>
</evidence>
<gene>
    <name evidence="10" type="ORF">ASPWEDRAFT_166908</name>
</gene>
<evidence type="ECO:0000313" key="10">
    <source>
        <dbReference type="EMBL" id="OJJ40852.1"/>
    </source>
</evidence>
<evidence type="ECO:0000256" key="7">
    <source>
        <dbReference type="ARBA" id="ARBA00022989"/>
    </source>
</evidence>
<dbReference type="AlphaFoldDB" id="A0A1L9S115"/>
<keyword evidence="8" id="KW-0333">Golgi apparatus</keyword>
<dbReference type="GeneID" id="63745926"/>
<evidence type="ECO:0008006" key="12">
    <source>
        <dbReference type="Google" id="ProtNLM"/>
    </source>
</evidence>
<keyword evidence="7" id="KW-1133">Transmembrane helix</keyword>
<evidence type="ECO:0000256" key="2">
    <source>
        <dbReference type="ARBA" id="ARBA00004922"/>
    </source>
</evidence>
<dbReference type="EMBL" id="KV878209">
    <property type="protein sequence ID" value="OJJ40852.1"/>
    <property type="molecule type" value="Genomic_DNA"/>
</dbReference>
<dbReference type="InterPro" id="IPR029044">
    <property type="entry name" value="Nucleotide-diphossugar_trans"/>
</dbReference>
<evidence type="ECO:0000256" key="8">
    <source>
        <dbReference type="ARBA" id="ARBA00023034"/>
    </source>
</evidence>
<dbReference type="VEuPathDB" id="FungiDB:ASPWEDRAFT_166908"/>
<proteinExistence type="inferred from homology"/>
<dbReference type="STRING" id="1073089.A0A1L9S115"/>
<comment type="similarity">
    <text evidence="3">Belongs to the MNN1/MNT family.</text>
</comment>
<reference evidence="11" key="1">
    <citation type="journal article" date="2017" name="Genome Biol.">
        <title>Comparative genomics reveals high biological diversity and specific adaptations in the industrially and medically important fungal genus Aspergillus.</title>
        <authorList>
            <person name="de Vries R.P."/>
            <person name="Riley R."/>
            <person name="Wiebenga A."/>
            <person name="Aguilar-Osorio G."/>
            <person name="Amillis S."/>
            <person name="Uchima C.A."/>
            <person name="Anderluh G."/>
            <person name="Asadollahi M."/>
            <person name="Askin M."/>
            <person name="Barry K."/>
            <person name="Battaglia E."/>
            <person name="Bayram O."/>
            <person name="Benocci T."/>
            <person name="Braus-Stromeyer S.A."/>
            <person name="Caldana C."/>
            <person name="Canovas D."/>
            <person name="Cerqueira G.C."/>
            <person name="Chen F."/>
            <person name="Chen W."/>
            <person name="Choi C."/>
            <person name="Clum A."/>
            <person name="Dos Santos R.A."/>
            <person name="Damasio A.R."/>
            <person name="Diallinas G."/>
            <person name="Emri T."/>
            <person name="Fekete E."/>
            <person name="Flipphi M."/>
            <person name="Freyberg S."/>
            <person name="Gallo A."/>
            <person name="Gournas C."/>
            <person name="Habgood R."/>
            <person name="Hainaut M."/>
            <person name="Harispe M.L."/>
            <person name="Henrissat B."/>
            <person name="Hilden K.S."/>
            <person name="Hope R."/>
            <person name="Hossain A."/>
            <person name="Karabika E."/>
            <person name="Karaffa L."/>
            <person name="Karanyi Z."/>
            <person name="Krasevec N."/>
            <person name="Kuo A."/>
            <person name="Kusch H."/>
            <person name="LaButti K."/>
            <person name="Lagendijk E.L."/>
            <person name="Lapidus A."/>
            <person name="Levasseur A."/>
            <person name="Lindquist E."/>
            <person name="Lipzen A."/>
            <person name="Logrieco A.F."/>
            <person name="MacCabe A."/>
            <person name="Maekelae M.R."/>
            <person name="Malavazi I."/>
            <person name="Melin P."/>
            <person name="Meyer V."/>
            <person name="Mielnichuk N."/>
            <person name="Miskei M."/>
            <person name="Molnar A.P."/>
            <person name="Mule G."/>
            <person name="Ngan C.Y."/>
            <person name="Orejas M."/>
            <person name="Orosz E."/>
            <person name="Ouedraogo J.P."/>
            <person name="Overkamp K.M."/>
            <person name="Park H.-S."/>
            <person name="Perrone G."/>
            <person name="Piumi F."/>
            <person name="Punt P.J."/>
            <person name="Ram A.F."/>
            <person name="Ramon A."/>
            <person name="Rauscher S."/>
            <person name="Record E."/>
            <person name="Riano-Pachon D.M."/>
            <person name="Robert V."/>
            <person name="Roehrig J."/>
            <person name="Ruller R."/>
            <person name="Salamov A."/>
            <person name="Salih N.S."/>
            <person name="Samson R.A."/>
            <person name="Sandor E."/>
            <person name="Sanguinetti M."/>
            <person name="Schuetze T."/>
            <person name="Sepcic K."/>
            <person name="Shelest E."/>
            <person name="Sherlock G."/>
            <person name="Sophianopoulou V."/>
            <person name="Squina F.M."/>
            <person name="Sun H."/>
            <person name="Susca A."/>
            <person name="Todd R.B."/>
            <person name="Tsang A."/>
            <person name="Unkles S.E."/>
            <person name="van de Wiele N."/>
            <person name="van Rossen-Uffink D."/>
            <person name="Oliveira J.V."/>
            <person name="Vesth T.C."/>
            <person name="Visser J."/>
            <person name="Yu J.-H."/>
            <person name="Zhou M."/>
            <person name="Andersen M.R."/>
            <person name="Archer D.B."/>
            <person name="Baker S.E."/>
            <person name="Benoit I."/>
            <person name="Brakhage A.A."/>
            <person name="Braus G.H."/>
            <person name="Fischer R."/>
            <person name="Frisvad J.C."/>
            <person name="Goldman G.H."/>
            <person name="Houbraken J."/>
            <person name="Oakley B."/>
            <person name="Pocsi I."/>
            <person name="Scazzocchio C."/>
            <person name="Seiboth B."/>
            <person name="vanKuyk P.A."/>
            <person name="Wortman J."/>
            <person name="Dyer P.S."/>
            <person name="Grigoriev I.V."/>
        </authorList>
    </citation>
    <scope>NUCLEOTIDE SEQUENCE [LARGE SCALE GENOMIC DNA]</scope>
    <source>
        <strain evidence="11">DTO 134E9</strain>
    </source>
</reference>
<dbReference type="Proteomes" id="UP000184383">
    <property type="component" value="Unassembled WGS sequence"/>
</dbReference>
<evidence type="ECO:0000256" key="4">
    <source>
        <dbReference type="ARBA" id="ARBA00022679"/>
    </source>
</evidence>
<dbReference type="OrthoDB" id="4484309at2759"/>
<keyword evidence="9" id="KW-0472">Membrane</keyword>
<sequence>MWNIRTTPFSRNGVVKQLALILLFTTLLLWHQDKLSSPSARLRLPDRQDQLRDRLSLLREHEPKCPGPALSSAAGLQRFDEEFVASNEPVRIDHVENSEEILQPMQTAHDGFVQAIQSLKIDLPYVARSEGIVSSAGGTYLPTFLVTLRLLRRTGSTLPVELFVRDWEEYEPYVCEVVLPPLNAKCVVLSTLLSGPNGRGLGSIEHFQIKSFAILFSSFEKAIWLDADCVPLYDPSILLHSKPFTSTGLVTWPDFWASTVSPVYYNISRQPETPPNLRQATEAGVILVSKKSHSYTLLLATYYNYYGPSHYYGLLDQGAPGEGDKDTFIQAAAAMGEKFHTVSEPVMDVGRWGIRVGDMRGAAMLQADPMQDYKLTSKGKWRVKDPSVAKPVRGFFLHAYNPEFNPGEDLLGERSHNDDGSPSRVWTASEDALKRFGYDIERGFWEETKTVACSLEHAFDTWKSRTGLCENVEKHWKAVFENPSAETLKFTDD</sequence>
<evidence type="ECO:0000256" key="6">
    <source>
        <dbReference type="ARBA" id="ARBA00022968"/>
    </source>
</evidence>
<comment type="subcellular location">
    <subcellularLocation>
        <location evidence="1">Golgi apparatus membrane</location>
        <topology evidence="1">Single-pass type II membrane protein</topology>
    </subcellularLocation>
</comment>
<evidence type="ECO:0000313" key="11">
    <source>
        <dbReference type="Proteomes" id="UP000184383"/>
    </source>
</evidence>
<dbReference type="GO" id="GO:0000026">
    <property type="term" value="F:alpha-1,2-mannosyltransferase activity"/>
    <property type="evidence" value="ECO:0007669"/>
    <property type="project" value="TreeGrafter"/>
</dbReference>